<gene>
    <name evidence="11" type="primary">Acey_s0398.g732</name>
    <name evidence="11" type="synonym">Acey-unc-129</name>
    <name evidence="11" type="ORF">Y032_0398g732</name>
</gene>
<dbReference type="InterPro" id="IPR015615">
    <property type="entry name" value="TGF-beta-rel"/>
</dbReference>
<dbReference type="Pfam" id="PF00019">
    <property type="entry name" value="TGF_beta"/>
    <property type="match status" value="1"/>
</dbReference>
<dbReference type="STRING" id="53326.A0A016RRC3"/>
<keyword evidence="5 8" id="KW-0339">Growth factor</keyword>
<evidence type="ECO:0000256" key="6">
    <source>
        <dbReference type="ARBA" id="ARBA00023157"/>
    </source>
</evidence>
<keyword evidence="12" id="KW-1185">Reference proteome</keyword>
<dbReference type="SUPFAM" id="SSF57501">
    <property type="entry name" value="Cystine-knot cytokines"/>
    <property type="match status" value="1"/>
</dbReference>
<dbReference type="PROSITE" id="PS51362">
    <property type="entry name" value="TGF_BETA_2"/>
    <property type="match status" value="1"/>
</dbReference>
<evidence type="ECO:0000256" key="5">
    <source>
        <dbReference type="ARBA" id="ARBA00023030"/>
    </source>
</evidence>
<evidence type="ECO:0000256" key="2">
    <source>
        <dbReference type="ARBA" id="ARBA00006656"/>
    </source>
</evidence>
<dbReference type="InterPro" id="IPR001839">
    <property type="entry name" value="TGF-b_C"/>
</dbReference>
<comment type="caution">
    <text evidence="11">The sequence shown here is derived from an EMBL/GenBank/DDBJ whole genome shotgun (WGS) entry which is preliminary data.</text>
</comment>
<keyword evidence="4" id="KW-0732">Signal</keyword>
<dbReference type="PANTHER" id="PTHR11848:SF308">
    <property type="entry name" value="BMP-LIKE PROTEIN UNC-129"/>
    <property type="match status" value="1"/>
</dbReference>
<evidence type="ECO:0000256" key="3">
    <source>
        <dbReference type="ARBA" id="ARBA00022525"/>
    </source>
</evidence>
<dbReference type="OrthoDB" id="5987191at2759"/>
<dbReference type="PANTHER" id="PTHR11848">
    <property type="entry name" value="TGF-BETA FAMILY"/>
    <property type="match status" value="1"/>
</dbReference>
<dbReference type="FunFam" id="2.10.90.10:FF:000001">
    <property type="entry name" value="Bone morphogenetic protein 4"/>
    <property type="match status" value="1"/>
</dbReference>
<comment type="similarity">
    <text evidence="2 8">Belongs to the TGF-beta family.</text>
</comment>
<feature type="compositionally biased region" description="Basic residues" evidence="9">
    <location>
        <begin position="164"/>
        <end position="173"/>
    </location>
</feature>
<keyword evidence="7" id="KW-0325">Glycoprotein</keyword>
<evidence type="ECO:0000313" key="11">
    <source>
        <dbReference type="EMBL" id="EYB80878.1"/>
    </source>
</evidence>
<feature type="region of interest" description="Disordered" evidence="9">
    <location>
        <begin position="157"/>
        <end position="199"/>
    </location>
</feature>
<accession>A0A016RRC3</accession>
<dbReference type="GO" id="GO:0008083">
    <property type="term" value="F:growth factor activity"/>
    <property type="evidence" value="ECO:0007669"/>
    <property type="project" value="UniProtKB-KW"/>
</dbReference>
<dbReference type="Proteomes" id="UP000024635">
    <property type="component" value="Unassembled WGS sequence"/>
</dbReference>
<evidence type="ECO:0000256" key="9">
    <source>
        <dbReference type="SAM" id="MobiDB-lite"/>
    </source>
</evidence>
<dbReference type="AlphaFoldDB" id="A0A016RRC3"/>
<feature type="domain" description="TGF-beta family profile" evidence="10">
    <location>
        <begin position="195"/>
        <end position="314"/>
    </location>
</feature>
<comment type="subcellular location">
    <subcellularLocation>
        <location evidence="1">Secreted</location>
    </subcellularLocation>
</comment>
<evidence type="ECO:0000256" key="4">
    <source>
        <dbReference type="ARBA" id="ARBA00022729"/>
    </source>
</evidence>
<sequence>MRGELHFYLRRKDAAKSGRARQLRAKSLCVNEYCSENQQLQTIRVSTEKVIWDATKPLAESNALGASQLVVRISRRDIRMRRYGEIVRKCSPFLLVYTKGTNTIDAEEVRKRVEKLRRKRRELGYFSYNAEIETTSRASRTTTEKLTEDMKPFRRHFVENTPVPKKKKLRGSRNKSPEDDIWHGFGDSSEEEEKSKEKSNDVRVVLLGAEEKKAMCQKRGSVIDLRLLGWGRWVIAPATFEAGFCSGKCPNPLPTDINPSNHAILQSLLQSSSVPPVCCSPNQMRSLTIFYRDELGRSTIKNFEDMIVESCSCQ</sequence>
<name>A0A016RRC3_9BILA</name>
<keyword evidence="6" id="KW-1015">Disulfide bond</keyword>
<dbReference type="EMBL" id="JARK01001734">
    <property type="protein sequence ID" value="EYB80878.1"/>
    <property type="molecule type" value="Genomic_DNA"/>
</dbReference>
<evidence type="ECO:0000256" key="1">
    <source>
        <dbReference type="ARBA" id="ARBA00004613"/>
    </source>
</evidence>
<proteinExistence type="inferred from homology"/>
<dbReference type="Gene3D" id="2.10.90.10">
    <property type="entry name" value="Cystine-knot cytokines"/>
    <property type="match status" value="1"/>
</dbReference>
<evidence type="ECO:0000313" key="12">
    <source>
        <dbReference type="Proteomes" id="UP000024635"/>
    </source>
</evidence>
<protein>
    <recommendedName>
        <fullName evidence="10">TGF-beta family profile domain-containing protein</fullName>
    </recommendedName>
</protein>
<dbReference type="PROSITE" id="PS00250">
    <property type="entry name" value="TGF_BETA_1"/>
    <property type="match status" value="1"/>
</dbReference>
<organism evidence="11 12">
    <name type="scientific">Ancylostoma ceylanicum</name>
    <dbReference type="NCBI Taxonomy" id="53326"/>
    <lineage>
        <taxon>Eukaryota</taxon>
        <taxon>Metazoa</taxon>
        <taxon>Ecdysozoa</taxon>
        <taxon>Nematoda</taxon>
        <taxon>Chromadorea</taxon>
        <taxon>Rhabditida</taxon>
        <taxon>Rhabditina</taxon>
        <taxon>Rhabditomorpha</taxon>
        <taxon>Strongyloidea</taxon>
        <taxon>Ancylostomatidae</taxon>
        <taxon>Ancylostomatinae</taxon>
        <taxon>Ancylostoma</taxon>
    </lineage>
</organism>
<reference evidence="12" key="1">
    <citation type="journal article" date="2015" name="Nat. Genet.">
        <title>The genome and transcriptome of the zoonotic hookworm Ancylostoma ceylanicum identify infection-specific gene families.</title>
        <authorList>
            <person name="Schwarz E.M."/>
            <person name="Hu Y."/>
            <person name="Antoshechkin I."/>
            <person name="Miller M.M."/>
            <person name="Sternberg P.W."/>
            <person name="Aroian R.V."/>
        </authorList>
    </citation>
    <scope>NUCLEOTIDE SEQUENCE</scope>
    <source>
        <strain evidence="12">HY135</strain>
    </source>
</reference>
<dbReference type="SMART" id="SM00204">
    <property type="entry name" value="TGFB"/>
    <property type="match status" value="1"/>
</dbReference>
<dbReference type="SMR" id="A0A016RRC3"/>
<evidence type="ECO:0000259" key="10">
    <source>
        <dbReference type="PROSITE" id="PS51362"/>
    </source>
</evidence>
<evidence type="ECO:0000256" key="7">
    <source>
        <dbReference type="ARBA" id="ARBA00023180"/>
    </source>
</evidence>
<dbReference type="GO" id="GO:0005615">
    <property type="term" value="C:extracellular space"/>
    <property type="evidence" value="ECO:0007669"/>
    <property type="project" value="TreeGrafter"/>
</dbReference>
<dbReference type="InterPro" id="IPR029034">
    <property type="entry name" value="Cystine-knot_cytokine"/>
</dbReference>
<evidence type="ECO:0000256" key="8">
    <source>
        <dbReference type="RuleBase" id="RU000354"/>
    </source>
</evidence>
<dbReference type="GO" id="GO:0005125">
    <property type="term" value="F:cytokine activity"/>
    <property type="evidence" value="ECO:0007669"/>
    <property type="project" value="TreeGrafter"/>
</dbReference>
<dbReference type="InterPro" id="IPR017948">
    <property type="entry name" value="TGFb_CS"/>
</dbReference>
<keyword evidence="3" id="KW-0964">Secreted</keyword>